<comment type="function">
    <text evidence="14 15">Catalyzes the oxidation of protoporphyrinogen IX to protoporphyrin IX.</text>
</comment>
<gene>
    <name evidence="16" type="ORF">EP13_15220</name>
</gene>
<dbReference type="Pfam" id="PF03653">
    <property type="entry name" value="UPF0093"/>
    <property type="match status" value="1"/>
</dbReference>
<keyword evidence="9 14" id="KW-1133">Transmembrane helix</keyword>
<keyword evidence="10 14" id="KW-0560">Oxidoreductase</keyword>
<dbReference type="EC" id="1.3.99.-" evidence="14 15"/>
<evidence type="ECO:0000313" key="17">
    <source>
        <dbReference type="Proteomes" id="UP000056090"/>
    </source>
</evidence>
<dbReference type="GO" id="GO:0070818">
    <property type="term" value="F:protoporphyrinogen oxidase activity"/>
    <property type="evidence" value="ECO:0007669"/>
    <property type="project" value="UniProtKB-UniRule"/>
</dbReference>
<comment type="catalytic activity">
    <reaction evidence="13 14 15">
        <text>protoporphyrinogen IX + 3 A = protoporphyrin IX + 3 AH2</text>
        <dbReference type="Rhea" id="RHEA:62000"/>
        <dbReference type="ChEBI" id="CHEBI:13193"/>
        <dbReference type="ChEBI" id="CHEBI:17499"/>
        <dbReference type="ChEBI" id="CHEBI:57306"/>
        <dbReference type="ChEBI" id="CHEBI:57307"/>
    </reaction>
</comment>
<evidence type="ECO:0000256" key="7">
    <source>
        <dbReference type="ARBA" id="ARBA00022692"/>
    </source>
</evidence>
<evidence type="ECO:0000256" key="14">
    <source>
        <dbReference type="HAMAP-Rule" id="MF_02239"/>
    </source>
</evidence>
<feature type="transmembrane region" description="Helical" evidence="14">
    <location>
        <begin position="121"/>
        <end position="139"/>
    </location>
</feature>
<evidence type="ECO:0000256" key="12">
    <source>
        <dbReference type="ARBA" id="ARBA00023136"/>
    </source>
</evidence>
<name>A0A075NZ42_9ALTE</name>
<evidence type="ECO:0000256" key="4">
    <source>
        <dbReference type="ARBA" id="ARBA00017504"/>
    </source>
</evidence>
<dbReference type="Proteomes" id="UP000056090">
    <property type="component" value="Chromosome"/>
</dbReference>
<evidence type="ECO:0000256" key="8">
    <source>
        <dbReference type="ARBA" id="ARBA00022723"/>
    </source>
</evidence>
<protein>
    <recommendedName>
        <fullName evidence="4 14">Protoporphyrinogen IX oxidase</fullName>
        <shortName evidence="14">PPO</shortName>
        <ecNumber evidence="14 15">1.3.99.-</ecNumber>
    </recommendedName>
</protein>
<evidence type="ECO:0000256" key="11">
    <source>
        <dbReference type="ARBA" id="ARBA00023004"/>
    </source>
</evidence>
<dbReference type="GO" id="GO:0005886">
    <property type="term" value="C:plasma membrane"/>
    <property type="evidence" value="ECO:0007669"/>
    <property type="project" value="UniProtKB-SubCell"/>
</dbReference>
<dbReference type="RefSeq" id="WP_044057973.1">
    <property type="nucleotide sequence ID" value="NZ_CAJXAX010000002.1"/>
</dbReference>
<evidence type="ECO:0000256" key="3">
    <source>
        <dbReference type="ARBA" id="ARBA00006501"/>
    </source>
</evidence>
<evidence type="ECO:0000256" key="2">
    <source>
        <dbReference type="ARBA" id="ARBA00005073"/>
    </source>
</evidence>
<comment type="similarity">
    <text evidence="3 14 15">Belongs to the HemJ family.</text>
</comment>
<dbReference type="HAMAP" id="MF_02239">
    <property type="entry name" value="HemJ"/>
    <property type="match status" value="1"/>
</dbReference>
<keyword evidence="8 14" id="KW-0479">Metal-binding</keyword>
<comment type="subcellular location">
    <subcellularLocation>
        <location evidence="1 14">Cell membrane</location>
        <topology evidence="1 14">Multi-pass membrane protein</topology>
    </subcellularLocation>
</comment>
<reference evidence="16 17" key="1">
    <citation type="submission" date="2014-06" db="EMBL/GenBank/DDBJ databases">
        <title>Genomes of Alteromonas australica, a world apart.</title>
        <authorList>
            <person name="Gonzaga A."/>
            <person name="Lopez-Perez M."/>
            <person name="Rodriguez-Valera F."/>
        </authorList>
    </citation>
    <scope>NUCLEOTIDE SEQUENCE [LARGE SCALE GENOMIC DNA]</scope>
    <source>
        <strain evidence="16 17">H 17</strain>
    </source>
</reference>
<keyword evidence="7 14" id="KW-0812">Transmembrane</keyword>
<keyword evidence="6 14" id="KW-0349">Heme</keyword>
<dbReference type="GeneID" id="78256243"/>
<evidence type="ECO:0000256" key="10">
    <source>
        <dbReference type="ARBA" id="ARBA00023002"/>
    </source>
</evidence>
<organism evidence="16 17">
    <name type="scientific">Alteromonas australica</name>
    <dbReference type="NCBI Taxonomy" id="589873"/>
    <lineage>
        <taxon>Bacteria</taxon>
        <taxon>Pseudomonadati</taxon>
        <taxon>Pseudomonadota</taxon>
        <taxon>Gammaproteobacteria</taxon>
        <taxon>Alteromonadales</taxon>
        <taxon>Alteromonadaceae</taxon>
        <taxon>Alteromonas/Salinimonas group</taxon>
        <taxon>Alteromonas</taxon>
    </lineage>
</organism>
<dbReference type="UniPathway" id="UPA00251">
    <property type="reaction ID" value="UER00324"/>
</dbReference>
<evidence type="ECO:0000256" key="6">
    <source>
        <dbReference type="ARBA" id="ARBA00022617"/>
    </source>
</evidence>
<keyword evidence="17" id="KW-1185">Reference proteome</keyword>
<evidence type="ECO:0000313" key="16">
    <source>
        <dbReference type="EMBL" id="AIF99924.1"/>
    </source>
</evidence>
<evidence type="ECO:0000256" key="9">
    <source>
        <dbReference type="ARBA" id="ARBA00022989"/>
    </source>
</evidence>
<keyword evidence="12 14" id="KW-0472">Membrane</keyword>
<feature type="binding site" description="axial binding residue" evidence="14">
    <location>
        <position position="10"/>
    </location>
    <ligand>
        <name>heme</name>
        <dbReference type="ChEBI" id="CHEBI:30413"/>
    </ligand>
    <ligandPart>
        <name>Fe</name>
        <dbReference type="ChEBI" id="CHEBI:18248"/>
    </ligandPart>
</feature>
<dbReference type="GO" id="GO:0006782">
    <property type="term" value="P:protoporphyrinogen IX biosynthetic process"/>
    <property type="evidence" value="ECO:0007669"/>
    <property type="project" value="UniProtKB-UniRule"/>
</dbReference>
<comment type="pathway">
    <text evidence="2 14 15">Porphyrin-containing compound metabolism; protoporphyrin-IX biosynthesis; protoporphyrin-IX from protoporphyrinogen-IX: step 1/1.</text>
</comment>
<comment type="subunit">
    <text evidence="14">Homodimer.</text>
</comment>
<accession>A0A075NZ42</accession>
<comment type="cofactor">
    <cofactor evidence="14 15">
        <name>heme b</name>
        <dbReference type="ChEBI" id="CHEBI:60344"/>
    </cofactor>
    <text evidence="14 15">Binds 1 heme b (iron(II)-protoporphyrin IX) group per subunit.</text>
</comment>
<feature type="transmembrane region" description="Helical" evidence="14">
    <location>
        <begin position="6"/>
        <end position="29"/>
    </location>
</feature>
<dbReference type="KEGG" id="aaus:EP12_15790"/>
<dbReference type="KEGG" id="aal:EP13_15220"/>
<evidence type="ECO:0000256" key="13">
    <source>
        <dbReference type="ARBA" id="ARBA00048390"/>
    </source>
</evidence>
<dbReference type="OrthoDB" id="9800824at2"/>
<dbReference type="NCBIfam" id="TIGR00701">
    <property type="entry name" value="protoporphyrinogen oxidase HemJ"/>
    <property type="match status" value="1"/>
</dbReference>
<dbReference type="eggNOG" id="COG1981">
    <property type="taxonomic scope" value="Bacteria"/>
</dbReference>
<keyword evidence="5 14" id="KW-1003">Cell membrane</keyword>
<evidence type="ECO:0000256" key="15">
    <source>
        <dbReference type="PIRNR" id="PIRNR004638"/>
    </source>
</evidence>
<evidence type="ECO:0000256" key="1">
    <source>
        <dbReference type="ARBA" id="ARBA00004651"/>
    </source>
</evidence>
<keyword evidence="11 14" id="KW-0408">Iron</keyword>
<feature type="transmembrane region" description="Helical" evidence="14">
    <location>
        <begin position="50"/>
        <end position="75"/>
    </location>
</feature>
<dbReference type="InterPro" id="IPR005265">
    <property type="entry name" value="HemJ-like"/>
</dbReference>
<dbReference type="EMBL" id="CP008849">
    <property type="protein sequence ID" value="AIF99924.1"/>
    <property type="molecule type" value="Genomic_DNA"/>
</dbReference>
<dbReference type="PATRIC" id="fig|589873.4.peg.3421"/>
<proteinExistence type="inferred from homology"/>
<dbReference type="GO" id="GO:0046872">
    <property type="term" value="F:metal ion binding"/>
    <property type="evidence" value="ECO:0007669"/>
    <property type="project" value="UniProtKB-UniRule"/>
</dbReference>
<feature type="transmembrane region" description="Helical" evidence="14">
    <location>
        <begin position="81"/>
        <end position="101"/>
    </location>
</feature>
<sequence>MYILWFKALHIFFMLAWMAGLFYLPRLFVYHANAKSQVVKDEFKVMERRLWYFVTPFAVLTLVFGVALIVSYGATWFKMSGWLHIKLLFLVAIYSYHFYLFKLMKQFARDENRHSAKFYRILNEAPVLLILGIVCLAVVKPL</sequence>
<dbReference type="AlphaFoldDB" id="A0A075NZ42"/>
<dbReference type="PANTHER" id="PTHR40255">
    <property type="entry name" value="UPF0093 MEMBRANE PROTEIN SLR1790"/>
    <property type="match status" value="1"/>
</dbReference>
<feature type="binding site" description="axial binding residue" evidence="14">
    <location>
        <position position="86"/>
    </location>
    <ligand>
        <name>heme</name>
        <dbReference type="ChEBI" id="CHEBI:30413"/>
    </ligand>
    <ligandPart>
        <name>Fe</name>
        <dbReference type="ChEBI" id="CHEBI:18248"/>
    </ligandPart>
</feature>
<evidence type="ECO:0000256" key="5">
    <source>
        <dbReference type="ARBA" id="ARBA00022475"/>
    </source>
</evidence>
<dbReference type="PIRSF" id="PIRSF004638">
    <property type="entry name" value="UCP004638"/>
    <property type="match status" value="1"/>
</dbReference>
<dbReference type="PANTHER" id="PTHR40255:SF1">
    <property type="entry name" value="PROTOPORPHYRINOGEN IX OXIDASE"/>
    <property type="match status" value="1"/>
</dbReference>